<evidence type="ECO:0000313" key="2">
    <source>
        <dbReference type="Proteomes" id="UP001518680"/>
    </source>
</evidence>
<dbReference type="RefSeq" id="WP_200449273.1">
    <property type="nucleotide sequence ID" value="NZ_JAACBX020000002.1"/>
</dbReference>
<dbReference type="Proteomes" id="UP001518680">
    <property type="component" value="Unassembled WGS sequence"/>
</dbReference>
<sequence>MTPKETATATVETFFKLLGCKELFVHFNEEYNLASSIVRDYQDRYTISAESFKDSPDTITVRVYNFEDETNSHYVLDVSRVSPELAAKFTREAISAYEKEPGE</sequence>
<keyword evidence="2" id="KW-1185">Reference proteome</keyword>
<reference evidence="1 2" key="1">
    <citation type="submission" date="2021-01" db="EMBL/GenBank/DDBJ databases">
        <title>Complete genome sequences of Corynebacterium macginleyi strains isolated from infectious keratitis.</title>
        <authorList>
            <person name="Sagerfors S."/>
            <person name="Poehlein A."/>
            <person name="Soderquist B."/>
            <person name="Bruggemann H."/>
        </authorList>
    </citation>
    <scope>NUCLEOTIDE SEQUENCE [LARGE SCALE GENOMIC DNA]</scope>
    <source>
        <strain evidence="1 2">12T220</strain>
    </source>
</reference>
<protein>
    <submittedName>
        <fullName evidence="1">Uncharacterized protein</fullName>
    </submittedName>
</protein>
<dbReference type="EMBL" id="JAACBX020000002">
    <property type="protein sequence ID" value="MBM0244586.1"/>
    <property type="molecule type" value="Genomic_DNA"/>
</dbReference>
<gene>
    <name evidence="1" type="ORF">GWO63_010135</name>
</gene>
<proteinExistence type="predicted"/>
<name>A0ABS1Y858_9CORY</name>
<evidence type="ECO:0000313" key="1">
    <source>
        <dbReference type="EMBL" id="MBM0244586.1"/>
    </source>
</evidence>
<accession>A0ABS1Y858</accession>
<organism evidence="1 2">
    <name type="scientific">Corynebacterium macginleyi</name>
    <dbReference type="NCBI Taxonomy" id="38290"/>
    <lineage>
        <taxon>Bacteria</taxon>
        <taxon>Bacillati</taxon>
        <taxon>Actinomycetota</taxon>
        <taxon>Actinomycetes</taxon>
        <taxon>Mycobacteriales</taxon>
        <taxon>Corynebacteriaceae</taxon>
        <taxon>Corynebacterium</taxon>
    </lineage>
</organism>
<comment type="caution">
    <text evidence="1">The sequence shown here is derived from an EMBL/GenBank/DDBJ whole genome shotgun (WGS) entry which is preliminary data.</text>
</comment>